<dbReference type="InterPro" id="IPR001737">
    <property type="entry name" value="KsgA/Erm"/>
</dbReference>
<evidence type="ECO:0000256" key="6">
    <source>
        <dbReference type="RuleBase" id="RU362106"/>
    </source>
</evidence>
<reference evidence="8" key="1">
    <citation type="submission" date="2021-01" db="EMBL/GenBank/DDBJ databases">
        <authorList>
            <person name="Corre E."/>
            <person name="Pelletier E."/>
            <person name="Niang G."/>
            <person name="Scheremetjew M."/>
            <person name="Finn R."/>
            <person name="Kale V."/>
            <person name="Holt S."/>
            <person name="Cochrane G."/>
            <person name="Meng A."/>
            <person name="Brown T."/>
            <person name="Cohen L."/>
        </authorList>
    </citation>
    <scope>NUCLEOTIDE SEQUENCE</scope>
    <source>
        <strain evidence="8">GSO104</strain>
    </source>
</reference>
<feature type="compositionally biased region" description="Polar residues" evidence="7">
    <location>
        <begin position="184"/>
        <end position="195"/>
    </location>
</feature>
<dbReference type="GO" id="GO:0003723">
    <property type="term" value="F:RNA binding"/>
    <property type="evidence" value="ECO:0007669"/>
    <property type="project" value="UniProtKB-UniRule"/>
</dbReference>
<protein>
    <recommendedName>
        <fullName evidence="6">rRNA adenine N(6)-methyltransferase</fullName>
        <ecNumber evidence="6">2.1.1.-</ecNumber>
    </recommendedName>
</protein>
<evidence type="ECO:0000256" key="2">
    <source>
        <dbReference type="ARBA" id="ARBA00022679"/>
    </source>
</evidence>
<evidence type="ECO:0000256" key="3">
    <source>
        <dbReference type="ARBA" id="ARBA00022691"/>
    </source>
</evidence>
<dbReference type="Gene3D" id="1.10.8.100">
    <property type="entry name" value="Ribosomal RNA adenine dimethylase-like, domain 2"/>
    <property type="match status" value="1"/>
</dbReference>
<keyword evidence="1 5" id="KW-0489">Methyltransferase</keyword>
<dbReference type="SUPFAM" id="SSF53335">
    <property type="entry name" value="S-adenosyl-L-methionine-dependent methyltransferases"/>
    <property type="match status" value="1"/>
</dbReference>
<gene>
    <name evidence="8" type="ORF">DBRI00130_LOCUS41768</name>
</gene>
<dbReference type="InterPro" id="IPR023165">
    <property type="entry name" value="rRNA_Ade_diMease-like_C"/>
</dbReference>
<dbReference type="AlphaFoldDB" id="A0A7S4W9D1"/>
<feature type="region of interest" description="Disordered" evidence="7">
    <location>
        <begin position="182"/>
        <end position="231"/>
    </location>
</feature>
<evidence type="ECO:0000256" key="1">
    <source>
        <dbReference type="ARBA" id="ARBA00022603"/>
    </source>
</evidence>
<dbReference type="InterPro" id="IPR029063">
    <property type="entry name" value="SAM-dependent_MTases_sf"/>
</dbReference>
<evidence type="ECO:0000256" key="5">
    <source>
        <dbReference type="PROSITE-ProRule" id="PRU01026"/>
    </source>
</evidence>
<proteinExistence type="inferred from homology"/>
<keyword evidence="6" id="KW-0698">rRNA processing</keyword>
<dbReference type="PANTHER" id="PTHR11727:SF18">
    <property type="entry name" value="RRNA ADENINE N(6)-METHYLTRANSFERASE"/>
    <property type="match status" value="1"/>
</dbReference>
<dbReference type="Gene3D" id="3.40.50.150">
    <property type="entry name" value="Vaccinia Virus protein VP39"/>
    <property type="match status" value="1"/>
</dbReference>
<name>A0A7S4W9D1_9STRA</name>
<keyword evidence="3 5" id="KW-0949">S-adenosyl-L-methionine</keyword>
<dbReference type="EMBL" id="HBNS01058070">
    <property type="protein sequence ID" value="CAE4662905.1"/>
    <property type="molecule type" value="Transcribed_RNA"/>
</dbReference>
<dbReference type="Pfam" id="PF00398">
    <property type="entry name" value="RrnaAD"/>
    <property type="match status" value="1"/>
</dbReference>
<evidence type="ECO:0000256" key="7">
    <source>
        <dbReference type="SAM" id="MobiDB-lite"/>
    </source>
</evidence>
<comment type="caution">
    <text evidence="5">Lacks conserved residue(s) required for the propagation of feature annotation.</text>
</comment>
<evidence type="ECO:0000313" key="8">
    <source>
        <dbReference type="EMBL" id="CAE4662905.1"/>
    </source>
</evidence>
<accession>A0A7S4W9D1</accession>
<organism evidence="8">
    <name type="scientific">Ditylum brightwellii</name>
    <dbReference type="NCBI Taxonomy" id="49249"/>
    <lineage>
        <taxon>Eukaryota</taxon>
        <taxon>Sar</taxon>
        <taxon>Stramenopiles</taxon>
        <taxon>Ochrophyta</taxon>
        <taxon>Bacillariophyta</taxon>
        <taxon>Mediophyceae</taxon>
        <taxon>Lithodesmiophycidae</taxon>
        <taxon>Lithodesmiales</taxon>
        <taxon>Lithodesmiaceae</taxon>
        <taxon>Ditylum</taxon>
    </lineage>
</organism>
<keyword evidence="2 5" id="KW-0808">Transferase</keyword>
<evidence type="ECO:0000256" key="4">
    <source>
        <dbReference type="ARBA" id="ARBA00022884"/>
    </source>
</evidence>
<sequence>MPCFKRTYLYPCCYFLPVTSPPPPFSRIYFDDNTNLYKKDYGILSVVFQLYASPTLHFKIPPTVFYPQPKVDSALVNFEFLPPNELHAKFLGVKPQNLRRVLNVSFNQRRKTIRNSLKKLALELCDGDKEEAAALLSSSPIFVPSEEERRLPVDWYKKRAEEISPLQFVELTRLFFGPHDYDESSTPSMEELSNVSSASGDEDGDDESTTAAQNQNGLGKKVWRKVRHGDN</sequence>
<feature type="compositionally biased region" description="Basic residues" evidence="7">
    <location>
        <begin position="221"/>
        <end position="231"/>
    </location>
</feature>
<keyword evidence="4 5" id="KW-0694">RNA-binding</keyword>
<dbReference type="EC" id="2.1.1.-" evidence="6"/>
<dbReference type="GO" id="GO:0000179">
    <property type="term" value="F:rRNA (adenine-N6,N6-)-dimethyltransferase activity"/>
    <property type="evidence" value="ECO:0007669"/>
    <property type="project" value="UniProtKB-UniRule"/>
</dbReference>
<feature type="binding site" evidence="5">
    <location>
        <position position="1"/>
    </location>
    <ligand>
        <name>S-adenosyl-L-methionine</name>
        <dbReference type="ChEBI" id="CHEBI:59789"/>
    </ligand>
</feature>
<comment type="similarity">
    <text evidence="5 6">Belongs to the class I-like SAM-binding methyltransferase superfamily. rRNA adenine N(6)-methyltransferase family.</text>
</comment>
<dbReference type="PROSITE" id="PS51689">
    <property type="entry name" value="SAM_RNA_A_N6_MT"/>
    <property type="match status" value="1"/>
</dbReference>
<dbReference type="PANTHER" id="PTHR11727">
    <property type="entry name" value="DIMETHYLADENOSINE TRANSFERASE"/>
    <property type="match status" value="1"/>
</dbReference>